<dbReference type="Pfam" id="PF03091">
    <property type="entry name" value="CutA1"/>
    <property type="match status" value="1"/>
</dbReference>
<sequence>MEFYVVLITAPDEQSAREIAMKLVEEDLAKCVNIVKNITSIFTWEGKIETAPEALMIAKTRKDKFQSLMQRVKELHSYTVAEVIALPIVEGSEAYLSWLRS</sequence>
<evidence type="ECO:0000256" key="1">
    <source>
        <dbReference type="ARBA" id="ARBA00010169"/>
    </source>
</evidence>
<comment type="similarity">
    <text evidence="1">Belongs to the CutA family.</text>
</comment>
<reference evidence="2 3" key="1">
    <citation type="submission" date="2015-02" db="EMBL/GenBank/DDBJ databases">
        <title>Single-cell genomics of uncultivated deep-branching MTB reveals a conserved set of magnetosome genes.</title>
        <authorList>
            <person name="Kolinko S."/>
            <person name="Richter M."/>
            <person name="Glockner F.O."/>
            <person name="Brachmann A."/>
            <person name="Schuler D."/>
        </authorList>
    </citation>
    <scope>NUCLEOTIDE SEQUENCE [LARGE SCALE GENOMIC DNA]</scope>
    <source>
        <strain evidence="2">TM-1</strain>
    </source>
</reference>
<dbReference type="GO" id="GO:0010038">
    <property type="term" value="P:response to metal ion"/>
    <property type="evidence" value="ECO:0007669"/>
    <property type="project" value="InterPro"/>
</dbReference>
<comment type="caution">
    <text evidence="2">The sequence shown here is derived from an EMBL/GenBank/DDBJ whole genome shotgun (WGS) entry which is preliminary data.</text>
</comment>
<dbReference type="InterPro" id="IPR011322">
    <property type="entry name" value="N-reg_PII-like_a/b"/>
</dbReference>
<accession>A0A0F3GMT3</accession>
<dbReference type="PANTHER" id="PTHR23419">
    <property type="entry name" value="DIVALENT CATION TOLERANCE CUTA-RELATED"/>
    <property type="match status" value="1"/>
</dbReference>
<evidence type="ECO:0000313" key="3">
    <source>
        <dbReference type="Proteomes" id="UP000033423"/>
    </source>
</evidence>
<dbReference type="InterPro" id="IPR015867">
    <property type="entry name" value="N-reg_PII/ATP_PRibTrfase_C"/>
</dbReference>
<dbReference type="Gene3D" id="3.30.70.120">
    <property type="match status" value="1"/>
</dbReference>
<keyword evidence="3" id="KW-1185">Reference proteome</keyword>
<dbReference type="InterPro" id="IPR004323">
    <property type="entry name" value="Ion_tolerance_CutA"/>
</dbReference>
<dbReference type="GO" id="GO:0005507">
    <property type="term" value="F:copper ion binding"/>
    <property type="evidence" value="ECO:0007669"/>
    <property type="project" value="TreeGrafter"/>
</dbReference>
<dbReference type="EMBL" id="LACI01002454">
    <property type="protein sequence ID" value="KJU81993.1"/>
    <property type="molecule type" value="Genomic_DNA"/>
</dbReference>
<name>A0A0F3GMT3_9BACT</name>
<dbReference type="SUPFAM" id="SSF54913">
    <property type="entry name" value="GlnB-like"/>
    <property type="match status" value="1"/>
</dbReference>
<proteinExistence type="inferred from homology"/>
<dbReference type="AlphaFoldDB" id="A0A0F3GMT3"/>
<protein>
    <submittedName>
        <fullName evidence="2">Divalent ion tolerance protein, CutA1</fullName>
    </submittedName>
</protein>
<evidence type="ECO:0000313" key="2">
    <source>
        <dbReference type="EMBL" id="KJU81993.1"/>
    </source>
</evidence>
<dbReference type="Proteomes" id="UP000033423">
    <property type="component" value="Unassembled WGS sequence"/>
</dbReference>
<gene>
    <name evidence="2" type="ORF">MBAV_005811</name>
</gene>
<organism evidence="2 3">
    <name type="scientific">Candidatus Magnetobacterium bavaricum</name>
    <dbReference type="NCBI Taxonomy" id="29290"/>
    <lineage>
        <taxon>Bacteria</taxon>
        <taxon>Pseudomonadati</taxon>
        <taxon>Nitrospirota</taxon>
        <taxon>Thermodesulfovibrionia</taxon>
        <taxon>Thermodesulfovibrionales</taxon>
        <taxon>Candidatus Magnetobacteriaceae</taxon>
        <taxon>Candidatus Magnetobacterium</taxon>
    </lineage>
</organism>
<dbReference type="PANTHER" id="PTHR23419:SF8">
    <property type="entry name" value="FI09726P"/>
    <property type="match status" value="1"/>
</dbReference>